<sequence length="182" mass="20604">MIEAGSIKVPENRVAVIIGKNGSVRNQIEQMGDVKIFIDSENNTVTVYQKKDPLKALLAFNVVQAIARGFNPEKAMILFEENMQFMVISIKEFTNGNTKRATELKGRIIGREGRTRDIIETLTGTYISVMGNTVSIIGDYISIQYSREAINMLLQGRKHKTVYSYLEKNAGELKFRKMEESF</sequence>
<dbReference type="InterPro" id="IPR055211">
    <property type="entry name" value="KH_PNO1_2nd"/>
</dbReference>
<comment type="caution">
    <text evidence="4">The sequence shown here is derived from an EMBL/GenBank/DDBJ whole genome shotgun (WGS) entry which is preliminary data.</text>
</comment>
<proteinExistence type="predicted"/>
<organism evidence="4 5">
    <name type="scientific">Acidiplasma cupricumulans</name>
    <dbReference type="NCBI Taxonomy" id="312540"/>
    <lineage>
        <taxon>Archaea</taxon>
        <taxon>Methanobacteriati</taxon>
        <taxon>Thermoplasmatota</taxon>
        <taxon>Thermoplasmata</taxon>
        <taxon>Thermoplasmatales</taxon>
        <taxon>Ferroplasmaceae</taxon>
        <taxon>Acidiplasma</taxon>
    </lineage>
</organism>
<evidence type="ECO:0000313" key="4">
    <source>
        <dbReference type="EMBL" id="KQB35740.1"/>
    </source>
</evidence>
<name>A0A0N8VL75_9ARCH</name>
<dbReference type="PANTHER" id="PTHR12826">
    <property type="entry name" value="RIBONUCLEASE Y"/>
    <property type="match status" value="1"/>
</dbReference>
<feature type="domain" description="K Homology" evidence="3">
    <location>
        <begin position="82"/>
        <end position="155"/>
    </location>
</feature>
<keyword evidence="1 2" id="KW-0694">RNA-binding</keyword>
<dbReference type="Gene3D" id="3.30.1370.10">
    <property type="entry name" value="K Homology domain, type 1"/>
    <property type="match status" value="2"/>
</dbReference>
<dbReference type="SUPFAM" id="SSF54791">
    <property type="entry name" value="Eukaryotic type KH-domain (KH-domain type I)"/>
    <property type="match status" value="2"/>
</dbReference>
<gene>
    <name evidence="4" type="ORF">AOG55_05935</name>
</gene>
<dbReference type="Pfam" id="PF00013">
    <property type="entry name" value="KH_1"/>
    <property type="match status" value="1"/>
</dbReference>
<dbReference type="PROSITE" id="PS50084">
    <property type="entry name" value="KH_TYPE_1"/>
    <property type="match status" value="1"/>
</dbReference>
<evidence type="ECO:0000256" key="1">
    <source>
        <dbReference type="ARBA" id="ARBA00022884"/>
    </source>
</evidence>
<dbReference type="RefSeq" id="WP_048101730.1">
    <property type="nucleotide sequence ID" value="NZ_LKBH01000102.1"/>
</dbReference>
<feature type="domain" description="K Homology" evidence="3">
    <location>
        <begin position="1"/>
        <end position="68"/>
    </location>
</feature>
<protein>
    <submittedName>
        <fullName evidence="4">RNA-processing protein</fullName>
    </submittedName>
</protein>
<dbReference type="NCBIfam" id="NF010331">
    <property type="entry name" value="PRK13763.2-1"/>
    <property type="match status" value="1"/>
</dbReference>
<dbReference type="Proteomes" id="UP000050301">
    <property type="component" value="Unassembled WGS sequence"/>
</dbReference>
<dbReference type="PANTHER" id="PTHR12826:SF13">
    <property type="entry name" value="RNA-BINDING PROTEIN PNO1"/>
    <property type="match status" value="1"/>
</dbReference>
<dbReference type="InterPro" id="IPR036612">
    <property type="entry name" value="KH_dom_type_1_sf"/>
</dbReference>
<reference evidence="4 5" key="1">
    <citation type="submission" date="2015-09" db="EMBL/GenBank/DDBJ databases">
        <title>Heavy metals and arsenic resistance mechanisms in polyextremophilic archaea of the family Ferroplasmaceae.</title>
        <authorList>
            <person name="Bulaev A.G."/>
            <person name="Kanygina A.V."/>
        </authorList>
    </citation>
    <scope>NUCLEOTIDE SEQUENCE [LARGE SCALE GENOMIC DNA]</scope>
    <source>
        <strain evidence="4 5">BH2</strain>
    </source>
</reference>
<dbReference type="AlphaFoldDB" id="A0A0N8VL75"/>
<dbReference type="FunCoup" id="A0A0N8VL75">
    <property type="interactions" value="86"/>
</dbReference>
<dbReference type="InterPro" id="IPR004087">
    <property type="entry name" value="KH_dom"/>
</dbReference>
<dbReference type="InterPro" id="IPR019964">
    <property type="entry name" value="KH_domain_protein_archaea"/>
</dbReference>
<dbReference type="InterPro" id="IPR004088">
    <property type="entry name" value="KH_dom_type_1"/>
</dbReference>
<dbReference type="GeneID" id="84222258"/>
<dbReference type="InParanoid" id="A0A0N8VL75"/>
<keyword evidence="5" id="KW-1185">Reference proteome</keyword>
<evidence type="ECO:0000313" key="5">
    <source>
        <dbReference type="Proteomes" id="UP000050301"/>
    </source>
</evidence>
<dbReference type="NCBIfam" id="TIGR03665">
    <property type="entry name" value="arCOG04150"/>
    <property type="match status" value="1"/>
</dbReference>
<dbReference type="SMART" id="SM00322">
    <property type="entry name" value="KH"/>
    <property type="match status" value="2"/>
</dbReference>
<evidence type="ECO:0000256" key="2">
    <source>
        <dbReference type="PROSITE-ProRule" id="PRU00117"/>
    </source>
</evidence>
<dbReference type="GO" id="GO:0003723">
    <property type="term" value="F:RNA binding"/>
    <property type="evidence" value="ECO:0007669"/>
    <property type="project" value="UniProtKB-UniRule"/>
</dbReference>
<dbReference type="Pfam" id="PF22891">
    <property type="entry name" value="KH_PNO1_2nd"/>
    <property type="match status" value="1"/>
</dbReference>
<dbReference type="EMBL" id="LKBH01000102">
    <property type="protein sequence ID" value="KQB35740.1"/>
    <property type="molecule type" value="Genomic_DNA"/>
</dbReference>
<accession>A0A0N8VL75</accession>
<evidence type="ECO:0000259" key="3">
    <source>
        <dbReference type="SMART" id="SM00322"/>
    </source>
</evidence>